<comment type="caution">
    <text evidence="2">The sequence shown here is derived from an EMBL/GenBank/DDBJ whole genome shotgun (WGS) entry which is preliminary data.</text>
</comment>
<dbReference type="AlphaFoldDB" id="A0A3S0CQ41"/>
<feature type="domain" description="CYTH" evidence="1">
    <location>
        <begin position="1"/>
        <end position="149"/>
    </location>
</feature>
<evidence type="ECO:0000313" key="2">
    <source>
        <dbReference type="EMBL" id="RTE54620.1"/>
    </source>
</evidence>
<reference evidence="2 3" key="1">
    <citation type="submission" date="2018-11" db="EMBL/GenBank/DDBJ databases">
        <title>Arenibacter aquaticus sp.nov., a marine bacterium isolated from surface seawater in the South China Sea.</title>
        <authorList>
            <person name="Guo J."/>
            <person name="Sun J."/>
        </authorList>
    </citation>
    <scope>NUCLEOTIDE SEQUENCE [LARGE SCALE GENOMIC DNA]</scope>
    <source>
        <strain evidence="2 3">GUO666</strain>
    </source>
</reference>
<dbReference type="EMBL" id="RQPJ01000002">
    <property type="protein sequence ID" value="RTE54620.1"/>
    <property type="molecule type" value="Genomic_DNA"/>
</dbReference>
<keyword evidence="3" id="KW-1185">Reference proteome</keyword>
<dbReference type="Proteomes" id="UP000267585">
    <property type="component" value="Unassembled WGS sequence"/>
</dbReference>
<dbReference type="Gene3D" id="2.40.320.10">
    <property type="entry name" value="Hypothetical Protein Pfu-838710-001"/>
    <property type="match status" value="1"/>
</dbReference>
<name>A0A3S0CQ41_9FLAO</name>
<dbReference type="SUPFAM" id="SSF55154">
    <property type="entry name" value="CYTH-like phosphatases"/>
    <property type="match status" value="1"/>
</dbReference>
<organism evidence="2 3">
    <name type="scientific">Arenibacter aquaticus</name>
    <dbReference type="NCBI Taxonomy" id="2489054"/>
    <lineage>
        <taxon>Bacteria</taxon>
        <taxon>Pseudomonadati</taxon>
        <taxon>Bacteroidota</taxon>
        <taxon>Flavobacteriia</taxon>
        <taxon>Flavobacteriales</taxon>
        <taxon>Flavobacteriaceae</taxon>
        <taxon>Arenibacter</taxon>
    </lineage>
</organism>
<evidence type="ECO:0000259" key="1">
    <source>
        <dbReference type="PROSITE" id="PS51707"/>
    </source>
</evidence>
<evidence type="ECO:0000313" key="3">
    <source>
        <dbReference type="Proteomes" id="UP000267585"/>
    </source>
</evidence>
<gene>
    <name evidence="2" type="ORF">EHW67_05485</name>
</gene>
<dbReference type="InterPro" id="IPR033469">
    <property type="entry name" value="CYTH-like_dom_sf"/>
</dbReference>
<dbReference type="Pfam" id="PF01928">
    <property type="entry name" value="CYTH"/>
    <property type="match status" value="1"/>
</dbReference>
<dbReference type="InterPro" id="IPR023577">
    <property type="entry name" value="CYTH_domain"/>
</dbReference>
<dbReference type="OrthoDB" id="9805588at2"/>
<dbReference type="PROSITE" id="PS51707">
    <property type="entry name" value="CYTH"/>
    <property type="match status" value="1"/>
</dbReference>
<dbReference type="PANTHER" id="PTHR40114:SF1">
    <property type="entry name" value="SLR0698 PROTEIN"/>
    <property type="match status" value="1"/>
</dbReference>
<dbReference type="RefSeq" id="WP_126161353.1">
    <property type="nucleotide sequence ID" value="NZ_RQPJ01000002.1"/>
</dbReference>
<dbReference type="SMART" id="SM01118">
    <property type="entry name" value="CYTH"/>
    <property type="match status" value="1"/>
</dbReference>
<proteinExistence type="predicted"/>
<protein>
    <submittedName>
        <fullName evidence="2">CYTH domain-containing protein</fullName>
    </submittedName>
</protein>
<dbReference type="PIRSF" id="PIRSF016487">
    <property type="entry name" value="CYTH_UCP016487"/>
    <property type="match status" value="1"/>
</dbReference>
<sequence>MVEIERKFLVKSQAFKKEAKSSNRIVQGFLNTDPLRTVRVRVSGDKGFITVKGKGNQSGTTRFEWEKEIPIHEAEALIPLCEPGVIDKKRYFVEVGKHVFEVDEFFGDNAGLIIAEIELNHEEEAYTRPDWLGEEVTNEVKYYNSQLSKIPFKAW</sequence>
<accession>A0A3S0CQ41</accession>
<dbReference type="InterPro" id="IPR012042">
    <property type="entry name" value="NeuTTM/CthTTM-like"/>
</dbReference>
<dbReference type="CDD" id="cd07891">
    <property type="entry name" value="CYTH-like_CthTTM-like_1"/>
    <property type="match status" value="1"/>
</dbReference>
<dbReference type="PANTHER" id="PTHR40114">
    <property type="entry name" value="SLR0698 PROTEIN"/>
    <property type="match status" value="1"/>
</dbReference>